<keyword evidence="2" id="KW-1185">Reference proteome</keyword>
<reference evidence="1 2" key="1">
    <citation type="journal article" date="2019" name="Nat. Ecol. Evol.">
        <title>Megaphylogeny resolves global patterns of mushroom evolution.</title>
        <authorList>
            <person name="Varga T."/>
            <person name="Krizsan K."/>
            <person name="Foldi C."/>
            <person name="Dima B."/>
            <person name="Sanchez-Garcia M."/>
            <person name="Sanchez-Ramirez S."/>
            <person name="Szollosi G.J."/>
            <person name="Szarkandi J.G."/>
            <person name="Papp V."/>
            <person name="Albert L."/>
            <person name="Andreopoulos W."/>
            <person name="Angelini C."/>
            <person name="Antonin V."/>
            <person name="Barry K.W."/>
            <person name="Bougher N.L."/>
            <person name="Buchanan P."/>
            <person name="Buyck B."/>
            <person name="Bense V."/>
            <person name="Catcheside P."/>
            <person name="Chovatia M."/>
            <person name="Cooper J."/>
            <person name="Damon W."/>
            <person name="Desjardin D."/>
            <person name="Finy P."/>
            <person name="Geml J."/>
            <person name="Haridas S."/>
            <person name="Hughes K."/>
            <person name="Justo A."/>
            <person name="Karasinski D."/>
            <person name="Kautmanova I."/>
            <person name="Kiss B."/>
            <person name="Kocsube S."/>
            <person name="Kotiranta H."/>
            <person name="LaButti K.M."/>
            <person name="Lechner B.E."/>
            <person name="Liimatainen K."/>
            <person name="Lipzen A."/>
            <person name="Lukacs Z."/>
            <person name="Mihaltcheva S."/>
            <person name="Morgado L.N."/>
            <person name="Niskanen T."/>
            <person name="Noordeloos M.E."/>
            <person name="Ohm R.A."/>
            <person name="Ortiz-Santana B."/>
            <person name="Ovrebo C."/>
            <person name="Racz N."/>
            <person name="Riley R."/>
            <person name="Savchenko A."/>
            <person name="Shiryaev A."/>
            <person name="Soop K."/>
            <person name="Spirin V."/>
            <person name="Szebenyi C."/>
            <person name="Tomsovsky M."/>
            <person name="Tulloss R.E."/>
            <person name="Uehling J."/>
            <person name="Grigoriev I.V."/>
            <person name="Vagvolgyi C."/>
            <person name="Papp T."/>
            <person name="Martin F.M."/>
            <person name="Miettinen O."/>
            <person name="Hibbett D.S."/>
            <person name="Nagy L.G."/>
        </authorList>
    </citation>
    <scope>NUCLEOTIDE SEQUENCE [LARGE SCALE GENOMIC DNA]</scope>
    <source>
        <strain evidence="1 2">NL-1719</strain>
    </source>
</reference>
<evidence type="ECO:0000313" key="2">
    <source>
        <dbReference type="Proteomes" id="UP000308600"/>
    </source>
</evidence>
<dbReference type="Proteomes" id="UP000308600">
    <property type="component" value="Unassembled WGS sequence"/>
</dbReference>
<evidence type="ECO:0000313" key="1">
    <source>
        <dbReference type="EMBL" id="TFK76149.1"/>
    </source>
</evidence>
<name>A0ACD3BDQ0_9AGAR</name>
<accession>A0ACD3BDQ0</accession>
<gene>
    <name evidence="1" type="ORF">BDN72DRAFT_756228</name>
</gene>
<proteinExistence type="predicted"/>
<organism evidence="1 2">
    <name type="scientific">Pluteus cervinus</name>
    <dbReference type="NCBI Taxonomy" id="181527"/>
    <lineage>
        <taxon>Eukaryota</taxon>
        <taxon>Fungi</taxon>
        <taxon>Dikarya</taxon>
        <taxon>Basidiomycota</taxon>
        <taxon>Agaricomycotina</taxon>
        <taxon>Agaricomycetes</taxon>
        <taxon>Agaricomycetidae</taxon>
        <taxon>Agaricales</taxon>
        <taxon>Pluteineae</taxon>
        <taxon>Pluteaceae</taxon>
        <taxon>Pluteus</taxon>
    </lineage>
</organism>
<sequence>MPTAGPSTGAAISTAAPVPITTTLPYFPPYPHHNQQSKPPSPPPERSPSPPDLVNSITPTIASDNLKRLIYNELKHVGFDSAQPGAVYTLELELVAFIEDIFQKAHEYANLANRAGPIATDLLLSCTDYNIPPEALRTIRKRASRRKKDKSVIPPPQMLPPLSRSSSPELLPSDDEDGTPAIPTTLRGIGSYFPDLPPKHTYLRTPASPPKKAALPSLEKKLKTAALVQKSLGNLLSNTEDSTNQEDDKLLGHIVNWEMGIHPRKRWRVGR</sequence>
<dbReference type="EMBL" id="ML208261">
    <property type="protein sequence ID" value="TFK76149.1"/>
    <property type="molecule type" value="Genomic_DNA"/>
</dbReference>
<protein>
    <submittedName>
        <fullName evidence="1">Uncharacterized protein</fullName>
    </submittedName>
</protein>